<name>A0A7J6GQU0_CANSA</name>
<dbReference type="AlphaFoldDB" id="A0A7J6GQU0"/>
<protein>
    <submittedName>
        <fullName evidence="1">Uncharacterized protein</fullName>
    </submittedName>
</protein>
<gene>
    <name evidence="1" type="ORF">G4B88_026578</name>
</gene>
<comment type="caution">
    <text evidence="1">The sequence shown here is derived from an EMBL/GenBank/DDBJ whole genome shotgun (WGS) entry which is preliminary data.</text>
</comment>
<sequence length="110" mass="12118">MNKGVKIESEDSETMESKIESLSATVAAMGVKIDGVIEASKNHENISDLQAQLGSQLKQIMGLEEVIFNRTAVFRAVKILATNYDILRVFSAMPADFKRIFLLDIAENGI</sequence>
<proteinExistence type="predicted"/>
<dbReference type="Proteomes" id="UP000583929">
    <property type="component" value="Unassembled WGS sequence"/>
</dbReference>
<accession>A0A7J6GQU0</accession>
<dbReference type="EMBL" id="JAATIQ010000086">
    <property type="protein sequence ID" value="KAF4385295.1"/>
    <property type="molecule type" value="Genomic_DNA"/>
</dbReference>
<organism evidence="1 2">
    <name type="scientific">Cannabis sativa</name>
    <name type="common">Hemp</name>
    <name type="synonym">Marijuana</name>
    <dbReference type="NCBI Taxonomy" id="3483"/>
    <lineage>
        <taxon>Eukaryota</taxon>
        <taxon>Viridiplantae</taxon>
        <taxon>Streptophyta</taxon>
        <taxon>Embryophyta</taxon>
        <taxon>Tracheophyta</taxon>
        <taxon>Spermatophyta</taxon>
        <taxon>Magnoliopsida</taxon>
        <taxon>eudicotyledons</taxon>
        <taxon>Gunneridae</taxon>
        <taxon>Pentapetalae</taxon>
        <taxon>rosids</taxon>
        <taxon>fabids</taxon>
        <taxon>Rosales</taxon>
        <taxon>Cannabaceae</taxon>
        <taxon>Cannabis</taxon>
    </lineage>
</organism>
<keyword evidence="2" id="KW-1185">Reference proteome</keyword>
<reference evidence="1 2" key="1">
    <citation type="journal article" date="2020" name="bioRxiv">
        <title>Sequence and annotation of 42 cannabis genomes reveals extensive copy number variation in cannabinoid synthesis and pathogen resistance genes.</title>
        <authorList>
            <person name="Mckernan K.J."/>
            <person name="Helbert Y."/>
            <person name="Kane L.T."/>
            <person name="Ebling H."/>
            <person name="Zhang L."/>
            <person name="Liu B."/>
            <person name="Eaton Z."/>
            <person name="Mclaughlin S."/>
            <person name="Kingan S."/>
            <person name="Baybayan P."/>
            <person name="Concepcion G."/>
            <person name="Jordan M."/>
            <person name="Riva A."/>
            <person name="Barbazuk W."/>
            <person name="Harkins T."/>
        </authorList>
    </citation>
    <scope>NUCLEOTIDE SEQUENCE [LARGE SCALE GENOMIC DNA]</scope>
    <source>
        <strain evidence="2">cv. Jamaican Lion 4</strain>
        <tissue evidence="1">Leaf</tissue>
    </source>
</reference>
<evidence type="ECO:0000313" key="2">
    <source>
        <dbReference type="Proteomes" id="UP000583929"/>
    </source>
</evidence>
<evidence type="ECO:0000313" key="1">
    <source>
        <dbReference type="EMBL" id="KAF4385295.1"/>
    </source>
</evidence>